<evidence type="ECO:0000256" key="1">
    <source>
        <dbReference type="ARBA" id="ARBA00009437"/>
    </source>
</evidence>
<evidence type="ECO:0000256" key="4">
    <source>
        <dbReference type="ARBA" id="ARBA00023163"/>
    </source>
</evidence>
<dbReference type="Proteomes" id="UP000217182">
    <property type="component" value="Chromosome"/>
</dbReference>
<dbReference type="Pfam" id="PF00126">
    <property type="entry name" value="HTH_1"/>
    <property type="match status" value="1"/>
</dbReference>
<accession>A0A250B4R7</accession>
<evidence type="ECO:0000256" key="2">
    <source>
        <dbReference type="ARBA" id="ARBA00023015"/>
    </source>
</evidence>
<evidence type="ECO:0000313" key="6">
    <source>
        <dbReference type="EMBL" id="ATA21066.1"/>
    </source>
</evidence>
<dbReference type="GO" id="GO:0003700">
    <property type="term" value="F:DNA-binding transcription factor activity"/>
    <property type="evidence" value="ECO:0007669"/>
    <property type="project" value="InterPro"/>
</dbReference>
<dbReference type="InterPro" id="IPR000847">
    <property type="entry name" value="LysR_HTH_N"/>
</dbReference>
<dbReference type="CDD" id="cd05466">
    <property type="entry name" value="PBP2_LTTR_substrate"/>
    <property type="match status" value="1"/>
</dbReference>
<dbReference type="GO" id="GO:0000976">
    <property type="term" value="F:transcription cis-regulatory region binding"/>
    <property type="evidence" value="ECO:0007669"/>
    <property type="project" value="TreeGrafter"/>
</dbReference>
<organism evidence="6 7">
    <name type="scientific">Gibbsiella quercinecans</name>
    <dbReference type="NCBI Taxonomy" id="929813"/>
    <lineage>
        <taxon>Bacteria</taxon>
        <taxon>Pseudomonadati</taxon>
        <taxon>Pseudomonadota</taxon>
        <taxon>Gammaproteobacteria</taxon>
        <taxon>Enterobacterales</taxon>
        <taxon>Yersiniaceae</taxon>
        <taxon>Gibbsiella</taxon>
    </lineage>
</organism>
<keyword evidence="4" id="KW-0804">Transcription</keyword>
<comment type="similarity">
    <text evidence="1">Belongs to the LysR transcriptional regulatory family.</text>
</comment>
<gene>
    <name evidence="6" type="ORF">AWC35_17905</name>
</gene>
<evidence type="ECO:0000313" key="7">
    <source>
        <dbReference type="Proteomes" id="UP000217182"/>
    </source>
</evidence>
<name>A0A250B4R7_9GAMM</name>
<dbReference type="Pfam" id="PF03466">
    <property type="entry name" value="LysR_substrate"/>
    <property type="match status" value="1"/>
</dbReference>
<keyword evidence="2" id="KW-0805">Transcription regulation</keyword>
<sequence>MNTRFVETFVLLAHIGSVRQVAKRLYSTPGAISMRVKKLEAELNVVLFNWDHKTLQLSPDGLRLLPYAERLLESTQQLERMAKSPSREKSKIRIGIIETVVHTFLPEFMKEMNRMMADVTLDLSVELTTNLKEQLMRRDIDLLIRVKDDESNNPFAITRPIAELPIHWIAHPRLIPTHDLVRNILSQQLLTQMRGSVPYESAVAVAQQLASAHGLLPSELRISGTPSLATLVALVREGVGVAIMPGILVKEPLEHHALQELALPGSPPFQLAISYMKNASPLIADVANIAHNVCRNYCQRQGEHWIKFIE</sequence>
<dbReference type="SUPFAM" id="SSF53850">
    <property type="entry name" value="Periplasmic binding protein-like II"/>
    <property type="match status" value="1"/>
</dbReference>
<dbReference type="AlphaFoldDB" id="A0A250B4R7"/>
<dbReference type="EMBL" id="CP014136">
    <property type="protein sequence ID" value="ATA21066.1"/>
    <property type="molecule type" value="Genomic_DNA"/>
</dbReference>
<dbReference type="InterPro" id="IPR036388">
    <property type="entry name" value="WH-like_DNA-bd_sf"/>
</dbReference>
<proteinExistence type="inferred from homology"/>
<dbReference type="SUPFAM" id="SSF46785">
    <property type="entry name" value="Winged helix' DNA-binding domain"/>
    <property type="match status" value="1"/>
</dbReference>
<dbReference type="PANTHER" id="PTHR30126">
    <property type="entry name" value="HTH-TYPE TRANSCRIPTIONAL REGULATOR"/>
    <property type="match status" value="1"/>
</dbReference>
<dbReference type="RefSeq" id="WP_095847649.1">
    <property type="nucleotide sequence ID" value="NZ_CP014136.1"/>
</dbReference>
<protein>
    <submittedName>
        <fullName evidence="6">LysR family transcriptional regulator</fullName>
    </submittedName>
</protein>
<evidence type="ECO:0000259" key="5">
    <source>
        <dbReference type="PROSITE" id="PS50931"/>
    </source>
</evidence>
<dbReference type="PROSITE" id="PS50931">
    <property type="entry name" value="HTH_LYSR"/>
    <property type="match status" value="1"/>
</dbReference>
<dbReference type="Gene3D" id="3.40.190.10">
    <property type="entry name" value="Periplasmic binding protein-like II"/>
    <property type="match status" value="2"/>
</dbReference>
<dbReference type="InterPro" id="IPR005119">
    <property type="entry name" value="LysR_subst-bd"/>
</dbReference>
<keyword evidence="7" id="KW-1185">Reference proteome</keyword>
<dbReference type="OrthoDB" id="9785745at2"/>
<dbReference type="Gene3D" id="1.10.10.10">
    <property type="entry name" value="Winged helix-like DNA-binding domain superfamily/Winged helix DNA-binding domain"/>
    <property type="match status" value="1"/>
</dbReference>
<dbReference type="KEGG" id="gqu:AWC35_17905"/>
<feature type="domain" description="HTH lysR-type" evidence="5">
    <location>
        <begin position="1"/>
        <end position="58"/>
    </location>
</feature>
<evidence type="ECO:0000256" key="3">
    <source>
        <dbReference type="ARBA" id="ARBA00023125"/>
    </source>
</evidence>
<dbReference type="InterPro" id="IPR036390">
    <property type="entry name" value="WH_DNA-bd_sf"/>
</dbReference>
<keyword evidence="3" id="KW-0238">DNA-binding</keyword>
<reference evidence="6 7" key="1">
    <citation type="submission" date="2016-01" db="EMBL/GenBank/DDBJ databases">
        <authorList>
            <person name="Oliw E.H."/>
        </authorList>
    </citation>
    <scope>NUCLEOTIDE SEQUENCE [LARGE SCALE GENOMIC DNA]</scope>
    <source>
        <strain evidence="6 7">FRB97</strain>
    </source>
</reference>
<dbReference type="PANTHER" id="PTHR30126:SF77">
    <property type="entry name" value="TRANSCRIPTIONAL REGULATORY PROTEIN"/>
    <property type="match status" value="1"/>
</dbReference>